<dbReference type="FunCoup" id="E3MMC3">
    <property type="interactions" value="113"/>
</dbReference>
<dbReference type="GO" id="GO:0005886">
    <property type="term" value="C:plasma membrane"/>
    <property type="evidence" value="ECO:0007669"/>
    <property type="project" value="UniProtKB-SubCell"/>
</dbReference>
<keyword evidence="8" id="KW-1015">Disulfide bond</keyword>
<dbReference type="OMA" id="CCAAQNV"/>
<dbReference type="SMART" id="SM00409">
    <property type="entry name" value="IG"/>
    <property type="match status" value="2"/>
</dbReference>
<dbReference type="InterPro" id="IPR006150">
    <property type="entry name" value="Cys_repeat_1"/>
</dbReference>
<keyword evidence="16" id="KW-1185">Reference proteome</keyword>
<evidence type="ECO:0000313" key="16">
    <source>
        <dbReference type="Proteomes" id="UP000008281"/>
    </source>
</evidence>
<evidence type="ECO:0000256" key="2">
    <source>
        <dbReference type="ARBA" id="ARBA00022475"/>
    </source>
</evidence>
<evidence type="ECO:0000256" key="9">
    <source>
        <dbReference type="ARBA" id="ARBA00023180"/>
    </source>
</evidence>
<dbReference type="InterPro" id="IPR007110">
    <property type="entry name" value="Ig-like_dom"/>
</dbReference>
<feature type="chain" id="PRO_5003175229" evidence="12">
    <location>
        <begin position="23"/>
        <end position="1571"/>
    </location>
</feature>
<evidence type="ECO:0000259" key="14">
    <source>
        <dbReference type="PROSITE" id="PS50853"/>
    </source>
</evidence>
<evidence type="ECO:0000256" key="3">
    <source>
        <dbReference type="ARBA" id="ARBA00022692"/>
    </source>
</evidence>
<dbReference type="Gene3D" id="2.60.40.10">
    <property type="entry name" value="Immunoglobulins"/>
    <property type="match status" value="6"/>
</dbReference>
<dbReference type="GO" id="GO:0031430">
    <property type="term" value="C:M band"/>
    <property type="evidence" value="ECO:0007669"/>
    <property type="project" value="TreeGrafter"/>
</dbReference>
<dbReference type="EMBL" id="DS268456">
    <property type="protein sequence ID" value="EFP04907.1"/>
    <property type="molecule type" value="Genomic_DNA"/>
</dbReference>
<keyword evidence="5" id="KW-0677">Repeat</keyword>
<dbReference type="Proteomes" id="UP000008281">
    <property type="component" value="Unassembled WGS sequence"/>
</dbReference>
<dbReference type="FunFam" id="2.60.40.10:FF:002793">
    <property type="entry name" value="Ig-like and fibronectin type-III domain-containing protein 1"/>
    <property type="match status" value="1"/>
</dbReference>
<evidence type="ECO:0000256" key="8">
    <source>
        <dbReference type="ARBA" id="ARBA00023157"/>
    </source>
</evidence>
<feature type="domain" description="Ig-like" evidence="13">
    <location>
        <begin position="37"/>
        <end position="168"/>
    </location>
</feature>
<accession>E3MMC3</accession>
<dbReference type="Pfam" id="PF00041">
    <property type="entry name" value="fn3"/>
    <property type="match status" value="2"/>
</dbReference>
<dbReference type="InterPro" id="IPR003599">
    <property type="entry name" value="Ig_sub"/>
</dbReference>
<comment type="subcellular location">
    <subcellularLocation>
        <location evidence="1">Cell membrane</location>
        <topology evidence="1">Single-pass type I membrane protein</topology>
    </subcellularLocation>
</comment>
<dbReference type="SUPFAM" id="SSF49265">
    <property type="entry name" value="Fibronectin type III"/>
    <property type="match status" value="3"/>
</dbReference>
<evidence type="ECO:0000256" key="5">
    <source>
        <dbReference type="ARBA" id="ARBA00022737"/>
    </source>
</evidence>
<feature type="domain" description="Ig-like" evidence="13">
    <location>
        <begin position="1160"/>
        <end position="1251"/>
    </location>
</feature>
<evidence type="ECO:0000256" key="7">
    <source>
        <dbReference type="ARBA" id="ARBA00023136"/>
    </source>
</evidence>
<dbReference type="Pfam" id="PF00047">
    <property type="entry name" value="ig"/>
    <property type="match status" value="1"/>
</dbReference>
<feature type="domain" description="Fibronectin type-III" evidence="14">
    <location>
        <begin position="631"/>
        <end position="722"/>
    </location>
</feature>
<dbReference type="Pfam" id="PF01682">
    <property type="entry name" value="DB"/>
    <property type="match status" value="4"/>
</dbReference>
<proteinExistence type="predicted"/>
<dbReference type="GO" id="GO:0045214">
    <property type="term" value="P:sarcomere organization"/>
    <property type="evidence" value="ECO:0007669"/>
    <property type="project" value="TreeGrafter"/>
</dbReference>
<keyword evidence="10" id="KW-0393">Immunoglobulin domain</keyword>
<dbReference type="HOGENOM" id="CLU_005277_0_0_1"/>
<dbReference type="InterPro" id="IPR013151">
    <property type="entry name" value="Immunoglobulin_dom"/>
</dbReference>
<dbReference type="PROSITE" id="PS50853">
    <property type="entry name" value="FN3"/>
    <property type="match status" value="3"/>
</dbReference>
<name>E3MMC3_CAERE</name>
<gene>
    <name evidence="15" type="ORF">CRE_30039</name>
</gene>
<dbReference type="eggNOG" id="ENOG502QRA3">
    <property type="taxonomic scope" value="Eukaryota"/>
</dbReference>
<protein>
    <submittedName>
        <fullName evidence="15">Uncharacterized protein</fullName>
    </submittedName>
</protein>
<evidence type="ECO:0000256" key="6">
    <source>
        <dbReference type="ARBA" id="ARBA00022989"/>
    </source>
</evidence>
<dbReference type="InterPro" id="IPR003961">
    <property type="entry name" value="FN3_dom"/>
</dbReference>
<feature type="domain" description="Fibronectin type-III" evidence="14">
    <location>
        <begin position="871"/>
        <end position="958"/>
    </location>
</feature>
<feature type="transmembrane region" description="Helical" evidence="11">
    <location>
        <begin position="1461"/>
        <end position="1481"/>
    </location>
</feature>
<dbReference type="PROSITE" id="PS50835">
    <property type="entry name" value="IG_LIKE"/>
    <property type="match status" value="2"/>
</dbReference>
<keyword evidence="9" id="KW-0325">Glycoprotein</keyword>
<evidence type="ECO:0000313" key="15">
    <source>
        <dbReference type="EMBL" id="EFP04907.1"/>
    </source>
</evidence>
<dbReference type="SMART" id="SM00408">
    <property type="entry name" value="IGc2"/>
    <property type="match status" value="2"/>
</dbReference>
<evidence type="ECO:0000256" key="10">
    <source>
        <dbReference type="ARBA" id="ARBA00023319"/>
    </source>
</evidence>
<dbReference type="STRING" id="31234.E3MMC3"/>
<evidence type="ECO:0000256" key="12">
    <source>
        <dbReference type="SAM" id="SignalP"/>
    </source>
</evidence>
<dbReference type="FunFam" id="2.60.40.10:FF:003749">
    <property type="match status" value="1"/>
</dbReference>
<feature type="domain" description="Fibronectin type-III" evidence="14">
    <location>
        <begin position="968"/>
        <end position="1064"/>
    </location>
</feature>
<sequence length="1571" mass="174183">MPRWRLAVLFLALLASSAGVDTTNTTSVAAKKGSEGPHLTTDDEGFLTVIQGFATQLQCVLNTCSSEVVWYKDGSQISKGSDFLNTTSEKAYKFQHSIEVDYEKGCSGECDDSKPCGDGFACVDNQCCSCRREEFTLVLRNLTFDESGRYRCQLGNKSELLEFQVEVLESGLKGGFHENISYDHSECCQEKGISPLCRGMCKPSEMDQHHFDPTSCKTDDYKHFLSCATEGGTRSHVHCCKTQLVPSFCYDFCSGDFQMLRRSHRLCLYYLPEIFSCLDRAYRMLSNEKGGLSSARGGGGAAHLSAFMIDKPVLPYPDPPTAIEVNPVDHDKLSVCWQEPAKHESNKMFPILDYAVYFKEIPNFPLLGGDMGLPLLTGDYSDIGDIQEDEYQQEEDEADEVIKDSTIAPRGKRNADFKLENVEVQVREKRSTMVIVTRDDVTNSTTIREFAFQNVNTTEKCVTLSDLRSATRYIVYVTARNEYGTSVPSVRNIASTNVHMVKNNASLPDAMSQFLFSNKTYIFLFSECCTAANVSSFCSSKMCSVAEDPSSFSTITIATTCRAEWPKVSPCIADGRNHTDCCARKGVRDDCLQICAGSTKELGVHSVLCLNLDLQAVYQCIRQGYETHPSAPGNVTISELTAHSVSVQWTEPDSNAHLVENYTLFIRKNEHGQSVRTVHNVKSPHTELGLDPDSEYVLTLQSHSANGTSLPSTAKLFSTLPTTRPPLCTIGEPIYMNDGRVMICDNVNPCPNGFRCTGAGSDLSYCCPHDGTHSSEEFTSCCKEQKMPEQCMGSCQYNSTLGDDCKEHLNTWIQCASEGHDHLRCCMREEVSKSCQVACMHPFTVDAEQCFNEVPKYRTCFNGAHLALPAVVRNLEVTSITKESATITWEDIEANIIAYRVQLFENGGSLLKTVNSSADIYRFSNLEANKNYSVRVTAINPQGEGPPSWNVSFITKPAQLYEGDRPLAPEGLRVAWNSGPRVNVTWNRVTVRRNDDPVSHPIEYTLYYLETEHSSTWTTLKTNNTWVVIRDLRKDALFYVYVTAREDDKNSRSSSIITILAQKDSLGLPEPVISIEPDHKDGVFLPGEKISINCSLSNVKKHLNIDLTVGPHVIQNDHGAMWVILETEADETMDTATCAVSDTDGRQHVAMKHLVLERKASVTMKKDKIRVLDDQSVEIECIYRGGGRDPKISFEKDGKKVTRGFLNVKKTEAGYVAKWQIRKIKENDAGIYKCIVSSGDSDPVEATSEVIFATETIPVNPKLILQCCEDEGITGDCLQACNIGRAALSAKNQNCTRFATSLLKCAEDIRDHSDCCVASGVTSKCLPLCSGDSFSPDVDCSEHAVSIMSCFVKSHEHAPTEVTNVRVKSSEGKTMVEWDYPLTKDYKYFAVYYHKIHDSDDDWHKLKTIQQNIEIDLDPSEDYEVGILAANALGHSRLVYAAVPKDMEAHSASSKQGSSSAFWIIVILIVFGVCIAGLAVLGKRRELPYPFGKFIGRRNDPNQPTVAFENPAYGEPWSGAEVEIRGLGGSSGNTGAAATQSEWQSANLEANNTTDNSHEYRNGMRYAKLET</sequence>
<dbReference type="InterPro" id="IPR002602">
    <property type="entry name" value="DB"/>
</dbReference>
<dbReference type="InParanoid" id="E3MMC3"/>
<evidence type="ECO:0000256" key="11">
    <source>
        <dbReference type="SAM" id="Phobius"/>
    </source>
</evidence>
<keyword evidence="4 12" id="KW-0732">Signal</keyword>
<evidence type="ECO:0000256" key="4">
    <source>
        <dbReference type="ARBA" id="ARBA00022729"/>
    </source>
</evidence>
<keyword evidence="6 11" id="KW-1133">Transmembrane helix</keyword>
<feature type="signal peptide" evidence="12">
    <location>
        <begin position="1"/>
        <end position="22"/>
    </location>
</feature>
<evidence type="ECO:0000256" key="1">
    <source>
        <dbReference type="ARBA" id="ARBA00004251"/>
    </source>
</evidence>
<keyword evidence="2" id="KW-1003">Cell membrane</keyword>
<dbReference type="PANTHER" id="PTHR13817">
    <property type="entry name" value="TITIN"/>
    <property type="match status" value="1"/>
</dbReference>
<organism evidence="16">
    <name type="scientific">Caenorhabditis remanei</name>
    <name type="common">Caenorhabditis vulgaris</name>
    <dbReference type="NCBI Taxonomy" id="31234"/>
    <lineage>
        <taxon>Eukaryota</taxon>
        <taxon>Metazoa</taxon>
        <taxon>Ecdysozoa</taxon>
        <taxon>Nematoda</taxon>
        <taxon>Chromadorea</taxon>
        <taxon>Rhabditida</taxon>
        <taxon>Rhabditina</taxon>
        <taxon>Rhabditomorpha</taxon>
        <taxon>Rhabditoidea</taxon>
        <taxon>Rhabditidae</taxon>
        <taxon>Peloderinae</taxon>
        <taxon>Caenorhabditis</taxon>
    </lineage>
</organism>
<dbReference type="CDD" id="cd00063">
    <property type="entry name" value="FN3"/>
    <property type="match status" value="4"/>
</dbReference>
<dbReference type="InterPro" id="IPR036116">
    <property type="entry name" value="FN3_sf"/>
</dbReference>
<dbReference type="OrthoDB" id="5843172at2759"/>
<dbReference type="SMART" id="SM00060">
    <property type="entry name" value="FN3"/>
    <property type="match status" value="5"/>
</dbReference>
<dbReference type="SMART" id="SM00289">
    <property type="entry name" value="WR1"/>
    <property type="match status" value="2"/>
</dbReference>
<evidence type="ECO:0000259" key="13">
    <source>
        <dbReference type="PROSITE" id="PS50835"/>
    </source>
</evidence>
<dbReference type="SUPFAM" id="SSF48726">
    <property type="entry name" value="Immunoglobulin"/>
    <property type="match status" value="2"/>
</dbReference>
<dbReference type="InterPro" id="IPR003598">
    <property type="entry name" value="Ig_sub2"/>
</dbReference>
<dbReference type="FunFam" id="2.60.40.10:FF:003106">
    <property type="entry name" value="Ig-like and fibronectin type-III domain-containing protein 1"/>
    <property type="match status" value="1"/>
</dbReference>
<keyword evidence="3 11" id="KW-0812">Transmembrane</keyword>
<dbReference type="InterPro" id="IPR013783">
    <property type="entry name" value="Ig-like_fold"/>
</dbReference>
<dbReference type="PANTHER" id="PTHR13817:SF177">
    <property type="entry name" value="IG-LIKE AND FIBRONECTIN TYPE-III DOMAIN-CONTAINING PROTEIN 1-RELATED"/>
    <property type="match status" value="1"/>
</dbReference>
<dbReference type="InterPro" id="IPR036179">
    <property type="entry name" value="Ig-like_dom_sf"/>
</dbReference>
<dbReference type="FunFam" id="2.60.40.10:FF:002443">
    <property type="entry name" value="Ig-like and fibronectin type-III domain-containing protein 1"/>
    <property type="match status" value="1"/>
</dbReference>
<keyword evidence="7 11" id="KW-0472">Membrane</keyword>
<dbReference type="InterPro" id="IPR050964">
    <property type="entry name" value="Striated_Muscle_Regulatory"/>
</dbReference>
<reference evidence="15" key="1">
    <citation type="submission" date="2007-07" db="EMBL/GenBank/DDBJ databases">
        <title>PCAP assembly of the Caenorhabditis remanei genome.</title>
        <authorList>
            <consortium name="The Caenorhabditis remanei Sequencing Consortium"/>
            <person name="Wilson R.K."/>
        </authorList>
    </citation>
    <scope>NUCLEOTIDE SEQUENCE [LARGE SCALE GENOMIC DNA]</scope>
    <source>
        <strain evidence="15">PB4641</strain>
    </source>
</reference>